<organism evidence="2 3">
    <name type="scientific">Legionella parisiensis</name>
    <dbReference type="NCBI Taxonomy" id="45071"/>
    <lineage>
        <taxon>Bacteria</taxon>
        <taxon>Pseudomonadati</taxon>
        <taxon>Pseudomonadota</taxon>
        <taxon>Gammaproteobacteria</taxon>
        <taxon>Legionellales</taxon>
        <taxon>Legionellaceae</taxon>
        <taxon>Legionella</taxon>
    </lineage>
</organism>
<dbReference type="RefSeq" id="WP_058516956.1">
    <property type="nucleotide sequence ID" value="NZ_CAAAIE010000006.1"/>
</dbReference>
<feature type="transmembrane region" description="Helical" evidence="1">
    <location>
        <begin position="225"/>
        <end position="244"/>
    </location>
</feature>
<keyword evidence="1" id="KW-1133">Transmembrane helix</keyword>
<dbReference type="InterPro" id="IPR043912">
    <property type="entry name" value="DUF5765"/>
</dbReference>
<feature type="transmembrane region" description="Helical" evidence="1">
    <location>
        <begin position="73"/>
        <end position="93"/>
    </location>
</feature>
<evidence type="ECO:0000256" key="1">
    <source>
        <dbReference type="SAM" id="Phobius"/>
    </source>
</evidence>
<name>A0A1E5JTY3_9GAMM</name>
<dbReference type="AlphaFoldDB" id="A0A1E5JTY3"/>
<dbReference type="Pfam" id="PF19069">
    <property type="entry name" value="DUF5765"/>
    <property type="match status" value="1"/>
</dbReference>
<dbReference type="PATRIC" id="fig|45071.6.peg.1149"/>
<accession>A0A1E5JTY3</accession>
<dbReference type="STRING" id="45071.Lpar_1067"/>
<keyword evidence="1" id="KW-0812">Transmembrane</keyword>
<dbReference type="OrthoDB" id="8548427at2"/>
<protein>
    <submittedName>
        <fullName evidence="2">Uncharacterized protein</fullName>
    </submittedName>
</protein>
<evidence type="ECO:0000313" key="2">
    <source>
        <dbReference type="EMBL" id="OEH47969.1"/>
    </source>
</evidence>
<feature type="transmembrane region" description="Helical" evidence="1">
    <location>
        <begin position="6"/>
        <end position="23"/>
    </location>
</feature>
<sequence>MCWSGQASACLALFGYTGAFFEFRKMRKYQQRWNDTNGLRGITIFYLSLMETLQAVNYLVLNTPGFFNSLCALLGYLHVCFQPFFISFMYLSWLPKKRRMYWMKYAMFFSAISAIALLSRLSTSHSLPGCFSQHCTPVVSMESLLNLKTQFGHTIGCAKTSFLSYRGDWHIAWQWVLNNCSYFVFTYYFTVFVFPCFYGVYLAVLASSLYGPVASIFLSTNPDEFGAIWCLIAIGLVSSVKIPILDKFFTVTHESWKDTWEAMFLRLNKLHKSFYVDFNHGK</sequence>
<evidence type="ECO:0000313" key="3">
    <source>
        <dbReference type="Proteomes" id="UP000095229"/>
    </source>
</evidence>
<feature type="transmembrane region" description="Helical" evidence="1">
    <location>
        <begin position="44"/>
        <end position="61"/>
    </location>
</feature>
<comment type="caution">
    <text evidence="2">The sequence shown here is derived from an EMBL/GenBank/DDBJ whole genome shotgun (WGS) entry which is preliminary data.</text>
</comment>
<proteinExistence type="predicted"/>
<keyword evidence="1" id="KW-0472">Membrane</keyword>
<dbReference type="EMBL" id="LSOG01000034">
    <property type="protein sequence ID" value="OEH47969.1"/>
    <property type="molecule type" value="Genomic_DNA"/>
</dbReference>
<keyword evidence="3" id="KW-1185">Reference proteome</keyword>
<gene>
    <name evidence="2" type="ORF">lpari_00993</name>
</gene>
<dbReference type="Proteomes" id="UP000095229">
    <property type="component" value="Unassembled WGS sequence"/>
</dbReference>
<reference evidence="2 3" key="1">
    <citation type="submission" date="2016-02" db="EMBL/GenBank/DDBJ databases">
        <title>Secondary metabolites in Legionella.</title>
        <authorList>
            <person name="Tobias N.J."/>
            <person name="Bode H.B."/>
        </authorList>
    </citation>
    <scope>NUCLEOTIDE SEQUENCE [LARGE SCALE GENOMIC DNA]</scope>
    <source>
        <strain evidence="2 3">DSM 19216</strain>
    </source>
</reference>